<dbReference type="InterPro" id="IPR016024">
    <property type="entry name" value="ARM-type_fold"/>
</dbReference>
<dbReference type="Proteomes" id="UP001201812">
    <property type="component" value="Unassembled WGS sequence"/>
</dbReference>
<evidence type="ECO:0000313" key="7">
    <source>
        <dbReference type="Proteomes" id="UP001201812"/>
    </source>
</evidence>
<dbReference type="AlphaFoldDB" id="A0AAD4R7C4"/>
<evidence type="ECO:0000256" key="5">
    <source>
        <dbReference type="PIRNR" id="PIRNR005673"/>
    </source>
</evidence>
<comment type="caution">
    <text evidence="6">The sequence shown here is derived from an EMBL/GenBank/DDBJ whole genome shotgun (WGS) entry which is preliminary data.</text>
</comment>
<gene>
    <name evidence="6" type="ORF">DdX_00533</name>
</gene>
<evidence type="ECO:0000313" key="6">
    <source>
        <dbReference type="EMBL" id="KAI1728359.1"/>
    </source>
</evidence>
<dbReference type="InterPro" id="IPR024931">
    <property type="entry name" value="Importin_alpha"/>
</dbReference>
<dbReference type="SUPFAM" id="SSF48371">
    <property type="entry name" value="ARM repeat"/>
    <property type="match status" value="1"/>
</dbReference>
<dbReference type="SMART" id="SM00185">
    <property type="entry name" value="ARM"/>
    <property type="match status" value="5"/>
</dbReference>
<name>A0AAD4R7C4_9BILA</name>
<sequence length="470" mass="52220">MNLLTNKGFSSHEASIFLGMLDAQSSMEAQIASSLFFRKKLAACQEPPTDLITAIISKLIECLDREHTEVQLNASWAITNLACGSRQDTHRIVNLGGVIALKRLAENSTGEIRDQVLWALGNLAADCEKCRNCVRASGMLAILINCLESTPYIQIQPRKIAIWCLVNILRTGMSNIPMNDVVRLLRVLHYTISNYQTEEIISDGIWCVAYLMDNGNVEVERINALFEQDGLADEIVQYLKNSSPRILAGALRSIGNVITGTDEQTTRMLNNGEVLKDLKNFMESDQPQISRECIWILSNIAAGTEDHVSSLFAVNGMIEGIFRLCKDSSAKKRKEAFWVIVNALTGAGEDVYDHLLSGGVGHVLVQIIDENSDAALIERTLHTIHSSLFSRPDSRQYTVAIFQRVGLVKRLYKIATAHESTLLNINSEVAKNILRNFFDIIPEQGKELVQTSGIPSLTEPIVVKVKRTEH</sequence>
<accession>A0AAD4R7C4</accession>
<dbReference type="GO" id="GO:0061608">
    <property type="term" value="F:nuclear import signal receptor activity"/>
    <property type="evidence" value="ECO:0007669"/>
    <property type="project" value="InterPro"/>
</dbReference>
<dbReference type="InterPro" id="IPR011989">
    <property type="entry name" value="ARM-like"/>
</dbReference>
<evidence type="ECO:0000256" key="4">
    <source>
        <dbReference type="ARBA" id="ARBA00022927"/>
    </source>
</evidence>
<organism evidence="6 7">
    <name type="scientific">Ditylenchus destructor</name>
    <dbReference type="NCBI Taxonomy" id="166010"/>
    <lineage>
        <taxon>Eukaryota</taxon>
        <taxon>Metazoa</taxon>
        <taxon>Ecdysozoa</taxon>
        <taxon>Nematoda</taxon>
        <taxon>Chromadorea</taxon>
        <taxon>Rhabditida</taxon>
        <taxon>Tylenchina</taxon>
        <taxon>Tylenchomorpha</taxon>
        <taxon>Sphaerularioidea</taxon>
        <taxon>Anguinidae</taxon>
        <taxon>Anguininae</taxon>
        <taxon>Ditylenchus</taxon>
    </lineage>
</organism>
<dbReference type="PIRSF" id="PIRSF005673">
    <property type="entry name" value="Importin_alpha"/>
    <property type="match status" value="1"/>
</dbReference>
<keyword evidence="4 5" id="KW-0653">Protein transport</keyword>
<comment type="similarity">
    <text evidence="1 5">Belongs to the importin alpha family.</text>
</comment>
<dbReference type="Gene3D" id="1.25.10.10">
    <property type="entry name" value="Leucine-rich Repeat Variant"/>
    <property type="match status" value="1"/>
</dbReference>
<keyword evidence="3" id="KW-0677">Repeat</keyword>
<evidence type="ECO:0000256" key="3">
    <source>
        <dbReference type="ARBA" id="ARBA00022737"/>
    </source>
</evidence>
<protein>
    <recommendedName>
        <fullName evidence="5">Importin subunit alpha</fullName>
    </recommendedName>
</protein>
<keyword evidence="7" id="KW-1185">Reference proteome</keyword>
<proteinExistence type="inferred from homology"/>
<evidence type="ECO:0000256" key="1">
    <source>
        <dbReference type="ARBA" id="ARBA00010394"/>
    </source>
</evidence>
<dbReference type="GO" id="GO:0005737">
    <property type="term" value="C:cytoplasm"/>
    <property type="evidence" value="ECO:0007669"/>
    <property type="project" value="InterPro"/>
</dbReference>
<evidence type="ECO:0000256" key="2">
    <source>
        <dbReference type="ARBA" id="ARBA00022448"/>
    </source>
</evidence>
<keyword evidence="2 5" id="KW-0813">Transport</keyword>
<dbReference type="PANTHER" id="PTHR23316">
    <property type="entry name" value="IMPORTIN ALPHA"/>
    <property type="match status" value="1"/>
</dbReference>
<dbReference type="GO" id="GO:0006606">
    <property type="term" value="P:protein import into nucleus"/>
    <property type="evidence" value="ECO:0007669"/>
    <property type="project" value="InterPro"/>
</dbReference>
<dbReference type="EMBL" id="JAKKPZ010000001">
    <property type="protein sequence ID" value="KAI1728359.1"/>
    <property type="molecule type" value="Genomic_DNA"/>
</dbReference>
<reference evidence="6" key="1">
    <citation type="submission" date="2022-01" db="EMBL/GenBank/DDBJ databases">
        <title>Genome Sequence Resource for Two Populations of Ditylenchus destructor, the Migratory Endoparasitic Phytonematode.</title>
        <authorList>
            <person name="Zhang H."/>
            <person name="Lin R."/>
            <person name="Xie B."/>
        </authorList>
    </citation>
    <scope>NUCLEOTIDE SEQUENCE</scope>
    <source>
        <strain evidence="6">BazhouSP</strain>
    </source>
</reference>
<dbReference type="InterPro" id="IPR000225">
    <property type="entry name" value="Armadillo"/>
</dbReference>